<dbReference type="InterPro" id="IPR015424">
    <property type="entry name" value="PyrdxlP-dep_Trfase"/>
</dbReference>
<keyword evidence="2 6" id="KW-0808">Transferase</keyword>
<dbReference type="SUPFAM" id="SSF53383">
    <property type="entry name" value="PLP-dependent transferases"/>
    <property type="match status" value="1"/>
</dbReference>
<dbReference type="GO" id="GO:0016874">
    <property type="term" value="F:ligase activity"/>
    <property type="evidence" value="ECO:0007669"/>
    <property type="project" value="UniProtKB-KW"/>
</dbReference>
<feature type="domain" description="Aminotransferase class I/classII large" evidence="5">
    <location>
        <begin position="38"/>
        <end position="390"/>
    </location>
</feature>
<dbReference type="Pfam" id="PF00155">
    <property type="entry name" value="Aminotran_1_2"/>
    <property type="match status" value="1"/>
</dbReference>
<dbReference type="HOGENOM" id="CLU_015846_11_0_4"/>
<dbReference type="RefSeq" id="WP_009205307.1">
    <property type="nucleotide sequence ID" value="NC_022357.1"/>
</dbReference>
<dbReference type="Proteomes" id="UP000015559">
    <property type="component" value="Chromosome"/>
</dbReference>
<dbReference type="Gene3D" id="3.90.1150.10">
    <property type="entry name" value="Aspartate Aminotransferase, domain 1"/>
    <property type="match status" value="1"/>
</dbReference>
<dbReference type="OrthoDB" id="9807157at2"/>
<protein>
    <submittedName>
        <fullName evidence="6">Putative 8-amino-7-oxononanoate synthase/2-amino-3-ketobutyrate coenzyme A ligase</fullName>
        <ecNumber evidence="6">2.3.1.29</ecNumber>
    </submittedName>
</protein>
<evidence type="ECO:0000256" key="3">
    <source>
        <dbReference type="ARBA" id="ARBA00022898"/>
    </source>
</evidence>
<proteinExistence type="inferred from homology"/>
<dbReference type="PROSITE" id="PS00599">
    <property type="entry name" value="AA_TRANSFER_CLASS_2"/>
    <property type="match status" value="1"/>
</dbReference>
<dbReference type="eggNOG" id="COG0156">
    <property type="taxonomic scope" value="Bacteria"/>
</dbReference>
<dbReference type="PANTHER" id="PTHR13693">
    <property type="entry name" value="CLASS II AMINOTRANSFERASE/8-AMINO-7-OXONONANOATE SYNTHASE"/>
    <property type="match status" value="1"/>
</dbReference>
<comment type="similarity">
    <text evidence="4">Belongs to the class-II pyridoxal-phosphate-dependent aminotransferase family.</text>
</comment>
<evidence type="ECO:0000256" key="4">
    <source>
        <dbReference type="RuleBase" id="RU003693"/>
    </source>
</evidence>
<dbReference type="EC" id="2.3.1.29" evidence="6"/>
<organism evidence="6 7">
    <name type="scientific">Sulfuricella denitrificans (strain DSM 22764 / NBRC 105220 / skB26)</name>
    <dbReference type="NCBI Taxonomy" id="1163617"/>
    <lineage>
        <taxon>Bacteria</taxon>
        <taxon>Pseudomonadati</taxon>
        <taxon>Pseudomonadota</taxon>
        <taxon>Betaproteobacteria</taxon>
        <taxon>Nitrosomonadales</taxon>
        <taxon>Sulfuricellaceae</taxon>
        <taxon>Sulfuricella</taxon>
    </lineage>
</organism>
<dbReference type="GO" id="GO:0008890">
    <property type="term" value="F:glycine C-acetyltransferase activity"/>
    <property type="evidence" value="ECO:0007669"/>
    <property type="project" value="UniProtKB-EC"/>
</dbReference>
<dbReference type="GO" id="GO:0030170">
    <property type="term" value="F:pyridoxal phosphate binding"/>
    <property type="evidence" value="ECO:0007669"/>
    <property type="project" value="InterPro"/>
</dbReference>
<evidence type="ECO:0000259" key="5">
    <source>
        <dbReference type="Pfam" id="PF00155"/>
    </source>
</evidence>
<reference evidence="6 7" key="1">
    <citation type="journal article" date="2012" name="Appl. Environ. Microbiol.">
        <title>Draft genome sequence of a psychrotolerant sulfur-oxidizing bacterium, Sulfuricella denitrificans skB26, and proteomic insights into cold adaptation.</title>
        <authorList>
            <person name="Watanabe T."/>
            <person name="Kojima H."/>
            <person name="Fukui M."/>
        </authorList>
    </citation>
    <scope>NUCLEOTIDE SEQUENCE [LARGE SCALE GENOMIC DNA]</scope>
    <source>
        <strain evidence="7">skB26</strain>
    </source>
</reference>
<evidence type="ECO:0000256" key="2">
    <source>
        <dbReference type="ARBA" id="ARBA00022679"/>
    </source>
</evidence>
<dbReference type="Gene3D" id="3.40.640.10">
    <property type="entry name" value="Type I PLP-dependent aspartate aminotransferase-like (Major domain)"/>
    <property type="match status" value="1"/>
</dbReference>
<keyword evidence="6" id="KW-0436">Ligase</keyword>
<dbReference type="InterPro" id="IPR001917">
    <property type="entry name" value="Aminotrans_II_pyridoxalP_BS"/>
</dbReference>
<keyword evidence="6" id="KW-0012">Acyltransferase</keyword>
<name>S6AAN3_SULDS</name>
<sequence length="422" mass="46907">MEEFREIDTWLQSQHAHHEIPSASTLPDPTFISEGRQYVSFSTNNYLGLATSQRLIGKAREGLEQFGVGNCESRLLGGDLDIYRDLEAKLASLKHKESALLFATGYLTNLGVLSALVKTAQMARLYGFKPVRRYSYTYFSDEYNHISIREGIRMSGADKVSYRHLDLDHLESKLKACVDRDKIIVSDGVFSQDGDIAPLPGLLELAELYDATVYIDDAHGTGVLGEHGGGTSEHFDAYSPRLIQMGTLSKAYGAIGGFIATESHISEILRLTSSAYGFTSTLPPDQAFAVSEAIDMSQDEPERRQRLWENQRYFVSRVEKLGYYIVSKATPIVPVFIGDERKCDRIAALLKDEGIHVDAVKFPAVGLKQSRLRFIMNANHTKAQIDKLVGILEALAKTFAIPAELRLKKSHRVDAALAVDIE</sequence>
<comment type="cofactor">
    <cofactor evidence="1 4">
        <name>pyridoxal 5'-phosphate</name>
        <dbReference type="ChEBI" id="CHEBI:597326"/>
    </cofactor>
</comment>
<dbReference type="InterPro" id="IPR015421">
    <property type="entry name" value="PyrdxlP-dep_Trfase_major"/>
</dbReference>
<accession>S6AAN3</accession>
<gene>
    <name evidence="6" type="ORF">SCD_n02302</name>
</gene>
<dbReference type="STRING" id="1163617.SCD_n02302"/>
<evidence type="ECO:0000313" key="6">
    <source>
        <dbReference type="EMBL" id="BAN36110.1"/>
    </source>
</evidence>
<dbReference type="PANTHER" id="PTHR13693:SF3">
    <property type="entry name" value="LD36009P"/>
    <property type="match status" value="1"/>
</dbReference>
<evidence type="ECO:0000256" key="1">
    <source>
        <dbReference type="ARBA" id="ARBA00001933"/>
    </source>
</evidence>
<dbReference type="InterPro" id="IPR004839">
    <property type="entry name" value="Aminotransferase_I/II_large"/>
</dbReference>
<keyword evidence="7" id="KW-1185">Reference proteome</keyword>
<evidence type="ECO:0000313" key="7">
    <source>
        <dbReference type="Proteomes" id="UP000015559"/>
    </source>
</evidence>
<dbReference type="InterPro" id="IPR050087">
    <property type="entry name" value="AON_synthase_class-II"/>
</dbReference>
<dbReference type="AlphaFoldDB" id="S6AAN3"/>
<dbReference type="EMBL" id="AP013066">
    <property type="protein sequence ID" value="BAN36110.1"/>
    <property type="molecule type" value="Genomic_DNA"/>
</dbReference>
<dbReference type="InterPro" id="IPR015422">
    <property type="entry name" value="PyrdxlP-dep_Trfase_small"/>
</dbReference>
<keyword evidence="3 4" id="KW-0663">Pyridoxal phosphate</keyword>
<dbReference type="KEGG" id="sdr:SCD_n02302"/>